<feature type="non-terminal residue" evidence="1">
    <location>
        <position position="1"/>
    </location>
</feature>
<keyword evidence="2" id="KW-1185">Reference proteome</keyword>
<dbReference type="EMBL" id="CAJVQC010038772">
    <property type="protein sequence ID" value="CAG8766975.1"/>
    <property type="molecule type" value="Genomic_DNA"/>
</dbReference>
<protein>
    <submittedName>
        <fullName evidence="1">17218_t:CDS:1</fullName>
    </submittedName>
</protein>
<gene>
    <name evidence="1" type="ORF">RPERSI_LOCUS15922</name>
</gene>
<name>A0ACA9QW78_9GLOM</name>
<reference evidence="1" key="1">
    <citation type="submission" date="2021-06" db="EMBL/GenBank/DDBJ databases">
        <authorList>
            <person name="Kallberg Y."/>
            <person name="Tangrot J."/>
            <person name="Rosling A."/>
        </authorList>
    </citation>
    <scope>NUCLEOTIDE SEQUENCE</scope>
    <source>
        <strain evidence="1">MA461A</strain>
    </source>
</reference>
<sequence length="106" mass="11589">HQLLTHSRLCDGRATLINLCDTPEPSINLTSAKIWLPTEQKSVAIILKNARDIGSHTKCPAFTQSRPLNMASQKNSHKVFTPANLTLLTRQNLASDKTKAAAVTLT</sequence>
<evidence type="ECO:0000313" key="2">
    <source>
        <dbReference type="Proteomes" id="UP000789920"/>
    </source>
</evidence>
<dbReference type="Proteomes" id="UP000789920">
    <property type="component" value="Unassembled WGS sequence"/>
</dbReference>
<accession>A0ACA9QW78</accession>
<organism evidence="1 2">
    <name type="scientific">Racocetra persica</name>
    <dbReference type="NCBI Taxonomy" id="160502"/>
    <lineage>
        <taxon>Eukaryota</taxon>
        <taxon>Fungi</taxon>
        <taxon>Fungi incertae sedis</taxon>
        <taxon>Mucoromycota</taxon>
        <taxon>Glomeromycotina</taxon>
        <taxon>Glomeromycetes</taxon>
        <taxon>Diversisporales</taxon>
        <taxon>Gigasporaceae</taxon>
        <taxon>Racocetra</taxon>
    </lineage>
</organism>
<feature type="non-terminal residue" evidence="1">
    <location>
        <position position="106"/>
    </location>
</feature>
<evidence type="ECO:0000313" key="1">
    <source>
        <dbReference type="EMBL" id="CAG8766975.1"/>
    </source>
</evidence>
<comment type="caution">
    <text evidence="1">The sequence shown here is derived from an EMBL/GenBank/DDBJ whole genome shotgun (WGS) entry which is preliminary data.</text>
</comment>
<proteinExistence type="predicted"/>